<sequence length="159" mass="17668">MNKIIKIALVLSISTALYAEPETSVVEASLTNYTPESEMQLANKLTALGSLKQKTRDYESAIAFYNQSLAVRTKLGDTESQGFALVLYLKSISEFRLGRSCQALENIKEVIQIYQKMGDLDSALQAEEEGLKKYQEACSLAYQKQPSLTLNKELATSKD</sequence>
<proteinExistence type="predicted"/>
<dbReference type="EMBL" id="RQEV01000010">
    <property type="protein sequence ID" value="TGK18596.1"/>
    <property type="molecule type" value="Genomic_DNA"/>
</dbReference>
<comment type="caution">
    <text evidence="2">The sequence shown here is derived from an EMBL/GenBank/DDBJ whole genome shotgun (WGS) entry which is preliminary data.</text>
</comment>
<evidence type="ECO:0000313" key="2">
    <source>
        <dbReference type="EMBL" id="TGK18596.1"/>
    </source>
</evidence>
<gene>
    <name evidence="2" type="ORF">EHO61_08935</name>
</gene>
<keyword evidence="1" id="KW-0732">Signal</keyword>
<evidence type="ECO:0000313" key="3">
    <source>
        <dbReference type="Proteomes" id="UP000297855"/>
    </source>
</evidence>
<accession>A0A4R9GP23</accession>
<protein>
    <submittedName>
        <fullName evidence="2">Tetratricopeptide repeat protein</fullName>
    </submittedName>
</protein>
<evidence type="ECO:0000256" key="1">
    <source>
        <dbReference type="SAM" id="SignalP"/>
    </source>
</evidence>
<dbReference type="InterPro" id="IPR011990">
    <property type="entry name" value="TPR-like_helical_dom_sf"/>
</dbReference>
<organism evidence="2 3">
    <name type="scientific">Leptospira fluminis</name>
    <dbReference type="NCBI Taxonomy" id="2484979"/>
    <lineage>
        <taxon>Bacteria</taxon>
        <taxon>Pseudomonadati</taxon>
        <taxon>Spirochaetota</taxon>
        <taxon>Spirochaetia</taxon>
        <taxon>Leptospirales</taxon>
        <taxon>Leptospiraceae</taxon>
        <taxon>Leptospira</taxon>
    </lineage>
</organism>
<dbReference type="AlphaFoldDB" id="A0A4R9GP23"/>
<dbReference type="Pfam" id="PF13424">
    <property type="entry name" value="TPR_12"/>
    <property type="match status" value="1"/>
</dbReference>
<keyword evidence="3" id="KW-1185">Reference proteome</keyword>
<dbReference type="OrthoDB" id="329230at2"/>
<feature type="signal peptide" evidence="1">
    <location>
        <begin position="1"/>
        <end position="19"/>
    </location>
</feature>
<reference evidence="2" key="1">
    <citation type="journal article" date="2019" name="PLoS Negl. Trop. Dis.">
        <title>Revisiting the worldwide diversity of Leptospira species in the environment.</title>
        <authorList>
            <person name="Vincent A.T."/>
            <person name="Schiettekatte O."/>
            <person name="Bourhy P."/>
            <person name="Veyrier F.J."/>
            <person name="Picardeau M."/>
        </authorList>
    </citation>
    <scope>NUCLEOTIDE SEQUENCE [LARGE SCALE GENOMIC DNA]</scope>
    <source>
        <strain evidence="2">SCS5</strain>
    </source>
</reference>
<feature type="chain" id="PRO_5020534373" evidence="1">
    <location>
        <begin position="20"/>
        <end position="159"/>
    </location>
</feature>
<dbReference type="RefSeq" id="WP_135768190.1">
    <property type="nucleotide sequence ID" value="NZ_RQEV01000010.1"/>
</dbReference>
<name>A0A4R9GP23_9LEPT</name>
<dbReference type="Gene3D" id="1.25.40.10">
    <property type="entry name" value="Tetratricopeptide repeat domain"/>
    <property type="match status" value="1"/>
</dbReference>
<dbReference type="SUPFAM" id="SSF48452">
    <property type="entry name" value="TPR-like"/>
    <property type="match status" value="1"/>
</dbReference>
<dbReference type="Proteomes" id="UP000297855">
    <property type="component" value="Unassembled WGS sequence"/>
</dbReference>